<comment type="caution">
    <text evidence="2">The sequence shown here is derived from an EMBL/GenBank/DDBJ whole genome shotgun (WGS) entry which is preliminary data.</text>
</comment>
<dbReference type="Proteomes" id="UP000601435">
    <property type="component" value="Unassembled WGS sequence"/>
</dbReference>
<evidence type="ECO:0000313" key="3">
    <source>
        <dbReference type="Proteomes" id="UP000601435"/>
    </source>
</evidence>
<accession>A0A812R8U8</accession>
<sequence>MISSCFCPAMDTNCDAPADQKDQMQKLVEEVLQKQHNALILRLESWLSKLDSKLDEHPPRAISDWARQATPAQMTNRLSNRSTRSRQNE</sequence>
<dbReference type="EMBL" id="CAJNJA010018566">
    <property type="protein sequence ID" value="CAE7426096.1"/>
    <property type="molecule type" value="Genomic_DNA"/>
</dbReference>
<evidence type="ECO:0000256" key="1">
    <source>
        <dbReference type="SAM" id="MobiDB-lite"/>
    </source>
</evidence>
<proteinExistence type="predicted"/>
<name>A0A812R8U8_9DINO</name>
<feature type="non-terminal residue" evidence="2">
    <location>
        <position position="1"/>
    </location>
</feature>
<dbReference type="AlphaFoldDB" id="A0A812R8U8"/>
<feature type="region of interest" description="Disordered" evidence="1">
    <location>
        <begin position="61"/>
        <end position="89"/>
    </location>
</feature>
<gene>
    <name evidence="2" type="primary">HERC1</name>
    <name evidence="2" type="ORF">SNEC2469_LOCUS11692</name>
</gene>
<protein>
    <submittedName>
        <fullName evidence="2">HERC1 protein</fullName>
    </submittedName>
</protein>
<organism evidence="2 3">
    <name type="scientific">Symbiodinium necroappetens</name>
    <dbReference type="NCBI Taxonomy" id="1628268"/>
    <lineage>
        <taxon>Eukaryota</taxon>
        <taxon>Sar</taxon>
        <taxon>Alveolata</taxon>
        <taxon>Dinophyceae</taxon>
        <taxon>Suessiales</taxon>
        <taxon>Symbiodiniaceae</taxon>
        <taxon>Symbiodinium</taxon>
    </lineage>
</organism>
<reference evidence="2" key="1">
    <citation type="submission" date="2021-02" db="EMBL/GenBank/DDBJ databases">
        <authorList>
            <person name="Dougan E. K."/>
            <person name="Rhodes N."/>
            <person name="Thang M."/>
            <person name="Chan C."/>
        </authorList>
    </citation>
    <scope>NUCLEOTIDE SEQUENCE</scope>
</reference>
<keyword evidence="3" id="KW-1185">Reference proteome</keyword>
<evidence type="ECO:0000313" key="2">
    <source>
        <dbReference type="EMBL" id="CAE7426096.1"/>
    </source>
</evidence>